<reference evidence="2 3" key="1">
    <citation type="journal article" date="2005" name="Nature">
        <title>The map-based sequence of the rice genome.</title>
        <authorList>
            <consortium name="International rice genome sequencing project (IRGSP)"/>
            <person name="Matsumoto T."/>
            <person name="Wu J."/>
            <person name="Kanamori H."/>
            <person name="Katayose Y."/>
            <person name="Fujisawa M."/>
            <person name="Namiki N."/>
            <person name="Mizuno H."/>
            <person name="Yamamoto K."/>
            <person name="Antonio B.A."/>
            <person name="Baba T."/>
            <person name="Sakata K."/>
            <person name="Nagamura Y."/>
            <person name="Aoki H."/>
            <person name="Arikawa K."/>
            <person name="Arita K."/>
            <person name="Bito T."/>
            <person name="Chiden Y."/>
            <person name="Fujitsuka N."/>
            <person name="Fukunaka R."/>
            <person name="Hamada M."/>
            <person name="Harada C."/>
            <person name="Hayashi A."/>
            <person name="Hijishita S."/>
            <person name="Honda M."/>
            <person name="Hosokawa S."/>
            <person name="Ichikawa Y."/>
            <person name="Idonuma A."/>
            <person name="Iijima M."/>
            <person name="Ikeda M."/>
            <person name="Ikeno M."/>
            <person name="Ito K."/>
            <person name="Ito S."/>
            <person name="Ito T."/>
            <person name="Ito Y."/>
            <person name="Ito Y."/>
            <person name="Iwabuchi A."/>
            <person name="Kamiya K."/>
            <person name="Karasawa W."/>
            <person name="Kurita K."/>
            <person name="Katagiri S."/>
            <person name="Kikuta A."/>
            <person name="Kobayashi H."/>
            <person name="Kobayashi N."/>
            <person name="Machita K."/>
            <person name="Maehara T."/>
            <person name="Masukawa M."/>
            <person name="Mizubayashi T."/>
            <person name="Mukai Y."/>
            <person name="Nagasaki H."/>
            <person name="Nagata Y."/>
            <person name="Naito S."/>
            <person name="Nakashima M."/>
            <person name="Nakama Y."/>
            <person name="Nakamichi Y."/>
            <person name="Nakamura M."/>
            <person name="Meguro A."/>
            <person name="Negishi M."/>
            <person name="Ohta I."/>
            <person name="Ohta T."/>
            <person name="Okamoto M."/>
            <person name="Ono N."/>
            <person name="Saji S."/>
            <person name="Sakaguchi M."/>
            <person name="Sakai K."/>
            <person name="Shibata M."/>
            <person name="Shimokawa T."/>
            <person name="Song J."/>
            <person name="Takazaki Y."/>
            <person name="Terasawa K."/>
            <person name="Tsugane M."/>
            <person name="Tsuji K."/>
            <person name="Ueda S."/>
            <person name="Waki K."/>
            <person name="Yamagata H."/>
            <person name="Yamamoto M."/>
            <person name="Yamamoto S."/>
            <person name="Yamane H."/>
            <person name="Yoshiki S."/>
            <person name="Yoshihara R."/>
            <person name="Yukawa K."/>
            <person name="Zhong H."/>
            <person name="Yano M."/>
            <person name="Yuan Q."/>
            <person name="Ouyang S."/>
            <person name="Liu J."/>
            <person name="Jones K.M."/>
            <person name="Gansberger K."/>
            <person name="Moffat K."/>
            <person name="Hill J."/>
            <person name="Bera J."/>
            <person name="Fadrosh D."/>
            <person name="Jin S."/>
            <person name="Johri S."/>
            <person name="Kim M."/>
            <person name="Overton L."/>
            <person name="Reardon M."/>
            <person name="Tsitrin T."/>
            <person name="Vuong H."/>
            <person name="Weaver B."/>
            <person name="Ciecko A."/>
            <person name="Tallon L."/>
            <person name="Jackson J."/>
            <person name="Pai G."/>
            <person name="Aken S.V."/>
            <person name="Utterback T."/>
            <person name="Reidmuller S."/>
            <person name="Feldblyum T."/>
            <person name="Hsiao J."/>
            <person name="Zismann V."/>
            <person name="Iobst S."/>
            <person name="de Vazeille A.R."/>
            <person name="Buell C.R."/>
            <person name="Ying K."/>
            <person name="Li Y."/>
            <person name="Lu T."/>
            <person name="Huang Y."/>
            <person name="Zhao Q."/>
            <person name="Feng Q."/>
            <person name="Zhang L."/>
            <person name="Zhu J."/>
            <person name="Weng Q."/>
            <person name="Mu J."/>
            <person name="Lu Y."/>
            <person name="Fan D."/>
            <person name="Liu Y."/>
            <person name="Guan J."/>
            <person name="Zhang Y."/>
            <person name="Yu S."/>
            <person name="Liu X."/>
            <person name="Zhang Y."/>
            <person name="Hong G."/>
            <person name="Han B."/>
            <person name="Choisne N."/>
            <person name="Demange N."/>
            <person name="Orjeda G."/>
            <person name="Samain S."/>
            <person name="Cattolico L."/>
            <person name="Pelletier E."/>
            <person name="Couloux A."/>
            <person name="Segurens B."/>
            <person name="Wincker P."/>
            <person name="D'Hont A."/>
            <person name="Scarpelli C."/>
            <person name="Weissenbach J."/>
            <person name="Salanoubat M."/>
            <person name="Quetier F."/>
            <person name="Yu Y."/>
            <person name="Kim H.R."/>
            <person name="Rambo T."/>
            <person name="Currie J."/>
            <person name="Collura K."/>
            <person name="Luo M."/>
            <person name="Yang T."/>
            <person name="Ammiraju J.S.S."/>
            <person name="Engler F."/>
            <person name="Soderlund C."/>
            <person name="Wing R.A."/>
            <person name="Palmer L.E."/>
            <person name="de la Bastide M."/>
            <person name="Spiegel L."/>
            <person name="Nascimento L."/>
            <person name="Zutavern T."/>
            <person name="O'Shaughnessy A."/>
            <person name="Dike S."/>
            <person name="Dedhia N."/>
            <person name="Preston R."/>
            <person name="Balija V."/>
            <person name="McCombie W.R."/>
            <person name="Chow T."/>
            <person name="Chen H."/>
            <person name="Chung M."/>
            <person name="Chen C."/>
            <person name="Shaw J."/>
            <person name="Wu H."/>
            <person name="Hsiao K."/>
            <person name="Chao Y."/>
            <person name="Chu M."/>
            <person name="Cheng C."/>
            <person name="Hour A."/>
            <person name="Lee P."/>
            <person name="Lin S."/>
            <person name="Lin Y."/>
            <person name="Liou J."/>
            <person name="Liu S."/>
            <person name="Hsing Y."/>
            <person name="Raghuvanshi S."/>
            <person name="Mohanty A."/>
            <person name="Bharti A.K."/>
            <person name="Gaur A."/>
            <person name="Gupta V."/>
            <person name="Kumar D."/>
            <person name="Ravi V."/>
            <person name="Vij S."/>
            <person name="Kapur A."/>
            <person name="Khurana P."/>
            <person name="Khurana P."/>
            <person name="Khurana J.P."/>
            <person name="Tyagi A.K."/>
            <person name="Gaikwad K."/>
            <person name="Singh A."/>
            <person name="Dalal V."/>
            <person name="Srivastava S."/>
            <person name="Dixit A."/>
            <person name="Pal A.K."/>
            <person name="Ghazi I.A."/>
            <person name="Yadav M."/>
            <person name="Pandit A."/>
            <person name="Bhargava A."/>
            <person name="Sureshbabu K."/>
            <person name="Batra K."/>
            <person name="Sharma T.R."/>
            <person name="Mohapatra T."/>
            <person name="Singh N.K."/>
            <person name="Messing J."/>
            <person name="Nelson A.B."/>
            <person name="Fuks G."/>
            <person name="Kavchok S."/>
            <person name="Keizer G."/>
            <person name="Linton E."/>
            <person name="Llaca V."/>
            <person name="Song R."/>
            <person name="Tanyolac B."/>
            <person name="Young S."/>
            <person name="Ho-Il K."/>
            <person name="Hahn J.H."/>
            <person name="Sangsakoo G."/>
            <person name="Vanavichit A."/>
            <person name="de Mattos Luiz.A.T."/>
            <person name="Zimmer P.D."/>
            <person name="Malone G."/>
            <person name="Dellagostin O."/>
            <person name="de Oliveira A.C."/>
            <person name="Bevan M."/>
            <person name="Bancroft I."/>
            <person name="Minx P."/>
            <person name="Cordum H."/>
            <person name="Wilson R."/>
            <person name="Cheng Z."/>
            <person name="Jin W."/>
            <person name="Jiang J."/>
            <person name="Leong S.A."/>
            <person name="Iwama H."/>
            <person name="Gojobori T."/>
            <person name="Itoh T."/>
            <person name="Niimura Y."/>
            <person name="Fujii Y."/>
            <person name="Habara T."/>
            <person name="Sakai H."/>
            <person name="Sato Y."/>
            <person name="Wilson G."/>
            <person name="Kumar K."/>
            <person name="McCouch S."/>
            <person name="Juretic N."/>
            <person name="Hoen D."/>
            <person name="Wright S."/>
            <person name="Bruskiewich R."/>
            <person name="Bureau T."/>
            <person name="Miyao A."/>
            <person name="Hirochika H."/>
            <person name="Nishikawa T."/>
            <person name="Kadowaki K."/>
            <person name="Sugiura M."/>
            <person name="Burr B."/>
            <person name="Sasaki T."/>
        </authorList>
    </citation>
    <scope>NUCLEOTIDE SEQUENCE [LARGE SCALE GENOMIC DNA]</scope>
    <source>
        <strain evidence="3">cv. Nipponbare</strain>
    </source>
</reference>
<name>A0A0P0X1U4_ORYSJ</name>
<dbReference type="KEGG" id="dosa:Os07g0123400"/>
<gene>
    <name evidence="2" type="ordered locus">Os07g0123400</name>
</gene>
<dbReference type="AlphaFoldDB" id="A0A0P0X1U4"/>
<organism evidence="2 3">
    <name type="scientific">Oryza sativa subsp. japonica</name>
    <name type="common">Rice</name>
    <dbReference type="NCBI Taxonomy" id="39947"/>
    <lineage>
        <taxon>Eukaryota</taxon>
        <taxon>Viridiplantae</taxon>
        <taxon>Streptophyta</taxon>
        <taxon>Embryophyta</taxon>
        <taxon>Tracheophyta</taxon>
        <taxon>Spermatophyta</taxon>
        <taxon>Magnoliopsida</taxon>
        <taxon>Liliopsida</taxon>
        <taxon>Poales</taxon>
        <taxon>Poaceae</taxon>
        <taxon>BOP clade</taxon>
        <taxon>Oryzoideae</taxon>
        <taxon>Oryzeae</taxon>
        <taxon>Oryzinae</taxon>
        <taxon>Oryza</taxon>
        <taxon>Oryza sativa</taxon>
    </lineage>
</organism>
<reference evidence="3" key="2">
    <citation type="journal article" date="2008" name="Nucleic Acids Res.">
        <title>The rice annotation project database (RAP-DB): 2008 update.</title>
        <authorList>
            <consortium name="The rice annotation project (RAP)"/>
        </authorList>
    </citation>
    <scope>GENOME REANNOTATION</scope>
    <source>
        <strain evidence="3">cv. Nipponbare</strain>
    </source>
</reference>
<sequence length="118" mass="13110">MADAKIGELGEVGEGEVPGEQVAEAVAVGGPLDDLARRPALAAPLHRRPQALRQAPLHGVDEPLRRQPRVPGVRLHQLRQRHPLLLPHPDRRPDVLLPRRLQLLRQPLRAQHPHLPSP</sequence>
<proteinExistence type="predicted"/>
<evidence type="ECO:0000313" key="3">
    <source>
        <dbReference type="Proteomes" id="UP000000763"/>
    </source>
</evidence>
<dbReference type="EMBL" id="AP008213">
    <property type="protein sequence ID" value="BAH93759.1"/>
    <property type="molecule type" value="Genomic_DNA"/>
</dbReference>
<dbReference type="Gramene" id="Os07t0123450-01">
    <property type="protein sequence ID" value="Os07t0123450-01"/>
    <property type="gene ID" value="Os07g0123450"/>
</dbReference>
<protein>
    <submittedName>
        <fullName evidence="2">Os07g0123400 protein</fullName>
    </submittedName>
</protein>
<evidence type="ECO:0000256" key="1">
    <source>
        <dbReference type="SAM" id="MobiDB-lite"/>
    </source>
</evidence>
<feature type="region of interest" description="Disordered" evidence="1">
    <location>
        <begin position="43"/>
        <end position="76"/>
    </location>
</feature>
<dbReference type="Proteomes" id="UP000000763">
    <property type="component" value="Chromosome 7"/>
</dbReference>
<accession>A0A0P0X1U4</accession>
<evidence type="ECO:0000313" key="2">
    <source>
        <dbReference type="EMBL" id="BAH93759.1"/>
    </source>
</evidence>